<dbReference type="EMBL" id="LFEJ01000025">
    <property type="protein sequence ID" value="KMV32968.1"/>
    <property type="molecule type" value="Genomic_DNA"/>
</dbReference>
<proteinExistence type="predicted"/>
<evidence type="ECO:0000256" key="2">
    <source>
        <dbReference type="ARBA" id="ARBA00022729"/>
    </source>
</evidence>
<evidence type="ECO:0000313" key="4">
    <source>
        <dbReference type="Proteomes" id="UP000037315"/>
    </source>
</evidence>
<dbReference type="OrthoDB" id="6415197at2"/>
<keyword evidence="2" id="KW-0732">Signal</keyword>
<dbReference type="RefSeq" id="WP_024555744.1">
    <property type="nucleotide sequence ID" value="NZ_LFEJ01000025.1"/>
</dbReference>
<dbReference type="Proteomes" id="UP000037315">
    <property type="component" value="Unassembled WGS sequence"/>
</dbReference>
<dbReference type="AlphaFoldDB" id="A0A0J8VHM6"/>
<accession>A0A0J8VHM6</accession>
<reference evidence="3 4" key="1">
    <citation type="submission" date="2015-06" db="EMBL/GenBank/DDBJ databases">
        <title>Genome sequencing of Cronobacter sp. strain DJ34 isolated from petroleum contaminated sludge of Duliajan Oil Fields, Assam, India.</title>
        <authorList>
            <person name="Pal S."/>
            <person name="Banerjee T.D."/>
            <person name="Roy A."/>
            <person name="Sar P."/>
            <person name="Kazy S.K."/>
        </authorList>
    </citation>
    <scope>NUCLEOTIDE SEQUENCE [LARGE SCALE GENOMIC DNA]</scope>
    <source>
        <strain evidence="3 4">DJ34</strain>
    </source>
</reference>
<evidence type="ECO:0000313" key="3">
    <source>
        <dbReference type="EMBL" id="KMV32968.1"/>
    </source>
</evidence>
<name>A0A0J8VHM6_9ENTR</name>
<sequence length="77" mass="8317">MRTIVRLAGLLALAWLALLFSGYGVIISSTENAAGMGLECRYLTARDVVTRQFIHTDSGLIGVTACPLLHKVEKVVD</sequence>
<dbReference type="Pfam" id="PF13996">
    <property type="entry name" value="YobH"/>
    <property type="match status" value="1"/>
</dbReference>
<evidence type="ECO:0000256" key="1">
    <source>
        <dbReference type="ARBA" id="ARBA00019316"/>
    </source>
</evidence>
<keyword evidence="4" id="KW-1185">Reference proteome</keyword>
<gene>
    <name evidence="3" type="ORF">ACH50_19760</name>
</gene>
<organism evidence="3 4">
    <name type="scientific">Franconibacter pulveris</name>
    <dbReference type="NCBI Taxonomy" id="435910"/>
    <lineage>
        <taxon>Bacteria</taxon>
        <taxon>Pseudomonadati</taxon>
        <taxon>Pseudomonadota</taxon>
        <taxon>Gammaproteobacteria</taxon>
        <taxon>Enterobacterales</taxon>
        <taxon>Enterobacteriaceae</taxon>
        <taxon>Franconibacter</taxon>
    </lineage>
</organism>
<dbReference type="InterPro" id="IPR025611">
    <property type="entry name" value="YobH"/>
</dbReference>
<comment type="caution">
    <text evidence="3">The sequence shown here is derived from an EMBL/GenBank/DDBJ whole genome shotgun (WGS) entry which is preliminary data.</text>
</comment>
<protein>
    <recommendedName>
        <fullName evidence="1">Uncharacterized protein YobH</fullName>
    </recommendedName>
</protein>
<dbReference type="PATRIC" id="fig|1656095.3.peg.1997"/>